<dbReference type="Pfam" id="PF08212">
    <property type="entry name" value="Lipocalin_2"/>
    <property type="match status" value="1"/>
</dbReference>
<reference evidence="3 4" key="1">
    <citation type="journal article" date="2017" name="Nature">
        <title>The Apostasia genome and the evolution of orchids.</title>
        <authorList>
            <person name="Zhang G.Q."/>
            <person name="Liu K.W."/>
            <person name="Li Z."/>
            <person name="Lohaus R."/>
            <person name="Hsiao Y.Y."/>
            <person name="Niu S.C."/>
            <person name="Wang J.Y."/>
            <person name="Lin Y.C."/>
            <person name="Xu Q."/>
            <person name="Chen L.J."/>
            <person name="Yoshida K."/>
            <person name="Fujiwara S."/>
            <person name="Wang Z.W."/>
            <person name="Zhang Y.Q."/>
            <person name="Mitsuda N."/>
            <person name="Wang M."/>
            <person name="Liu G.H."/>
            <person name="Pecoraro L."/>
            <person name="Huang H.X."/>
            <person name="Xiao X.J."/>
            <person name="Lin M."/>
            <person name="Wu X.Y."/>
            <person name="Wu W.L."/>
            <person name="Chen Y.Y."/>
            <person name="Chang S.B."/>
            <person name="Sakamoto S."/>
            <person name="Ohme-Takagi M."/>
            <person name="Yagi M."/>
            <person name="Zeng S.J."/>
            <person name="Shen C.Y."/>
            <person name="Yeh C.M."/>
            <person name="Luo Y.B."/>
            <person name="Tsai W.C."/>
            <person name="Van de Peer Y."/>
            <person name="Liu Z.J."/>
        </authorList>
    </citation>
    <scope>NUCLEOTIDE SEQUENCE [LARGE SCALE GENOMIC DNA]</scope>
    <source>
        <strain evidence="4">cv. Shenzhen</strain>
        <tissue evidence="3">Stem</tissue>
    </source>
</reference>
<dbReference type="GO" id="GO:0000302">
    <property type="term" value="P:response to reactive oxygen species"/>
    <property type="evidence" value="ECO:0007669"/>
    <property type="project" value="TreeGrafter"/>
</dbReference>
<dbReference type="EMBL" id="KZ451912">
    <property type="protein sequence ID" value="PKA62908.1"/>
    <property type="molecule type" value="Genomic_DNA"/>
</dbReference>
<dbReference type="AlphaFoldDB" id="A0A2I0B538"/>
<dbReference type="InterPro" id="IPR000566">
    <property type="entry name" value="Lipocln_cytosolic_FA-bd_dom"/>
</dbReference>
<dbReference type="Gene3D" id="2.40.128.20">
    <property type="match status" value="1"/>
</dbReference>
<dbReference type="InterPro" id="IPR022272">
    <property type="entry name" value="Lipocalin_CS"/>
</dbReference>
<dbReference type="GO" id="GO:0005737">
    <property type="term" value="C:cytoplasm"/>
    <property type="evidence" value="ECO:0007669"/>
    <property type="project" value="TreeGrafter"/>
</dbReference>
<keyword evidence="4" id="KW-1185">Reference proteome</keyword>
<dbReference type="PANTHER" id="PTHR10612:SF34">
    <property type="entry name" value="APOLIPOPROTEIN D"/>
    <property type="match status" value="1"/>
</dbReference>
<dbReference type="GO" id="GO:0006629">
    <property type="term" value="P:lipid metabolic process"/>
    <property type="evidence" value="ECO:0007669"/>
    <property type="project" value="TreeGrafter"/>
</dbReference>
<evidence type="ECO:0000256" key="1">
    <source>
        <dbReference type="SAM" id="MobiDB-lite"/>
    </source>
</evidence>
<gene>
    <name evidence="3" type="ORF">AXF42_Ash018903</name>
</gene>
<organism evidence="3 4">
    <name type="scientific">Apostasia shenzhenica</name>
    <dbReference type="NCBI Taxonomy" id="1088818"/>
    <lineage>
        <taxon>Eukaryota</taxon>
        <taxon>Viridiplantae</taxon>
        <taxon>Streptophyta</taxon>
        <taxon>Embryophyta</taxon>
        <taxon>Tracheophyta</taxon>
        <taxon>Spermatophyta</taxon>
        <taxon>Magnoliopsida</taxon>
        <taxon>Liliopsida</taxon>
        <taxon>Asparagales</taxon>
        <taxon>Orchidaceae</taxon>
        <taxon>Apostasioideae</taxon>
        <taxon>Apostasia</taxon>
    </lineage>
</organism>
<feature type="domain" description="Lipocalin/cytosolic fatty-acid binding" evidence="2">
    <location>
        <begin position="60"/>
        <end position="94"/>
    </location>
</feature>
<sequence>MAATIGFSCPLLPFSGFALAPSDPPNHQRSILSLTPRSAAMAAVASAKSPAKEMSAVSGLDLERYMGRWYEIACFPSAFQPRDGRGTRATYSSTRPGAAAAAPPLKALRSSPETTSERPGSAFGSTCRRSSL</sequence>
<dbReference type="PANTHER" id="PTHR10612">
    <property type="entry name" value="APOLIPOPROTEIN D"/>
    <property type="match status" value="1"/>
</dbReference>
<proteinExistence type="predicted"/>
<dbReference type="PROSITE" id="PS00213">
    <property type="entry name" value="LIPOCALIN"/>
    <property type="match status" value="1"/>
</dbReference>
<dbReference type="SUPFAM" id="SSF50814">
    <property type="entry name" value="Lipocalins"/>
    <property type="match status" value="1"/>
</dbReference>
<feature type="region of interest" description="Disordered" evidence="1">
    <location>
        <begin position="82"/>
        <end position="132"/>
    </location>
</feature>
<evidence type="ECO:0000313" key="4">
    <source>
        <dbReference type="Proteomes" id="UP000236161"/>
    </source>
</evidence>
<feature type="compositionally biased region" description="Polar residues" evidence="1">
    <location>
        <begin position="113"/>
        <end position="132"/>
    </location>
</feature>
<name>A0A2I0B538_9ASPA</name>
<dbReference type="STRING" id="1088818.A0A2I0B538"/>
<protein>
    <recommendedName>
        <fullName evidence="2">Lipocalin/cytosolic fatty-acid binding domain-containing protein</fullName>
    </recommendedName>
</protein>
<dbReference type="OrthoDB" id="565904at2759"/>
<feature type="compositionally biased region" description="Low complexity" evidence="1">
    <location>
        <begin position="92"/>
        <end position="112"/>
    </location>
</feature>
<dbReference type="InterPro" id="IPR012674">
    <property type="entry name" value="Calycin"/>
</dbReference>
<evidence type="ECO:0000259" key="2">
    <source>
        <dbReference type="Pfam" id="PF08212"/>
    </source>
</evidence>
<accession>A0A2I0B538</accession>
<dbReference type="Proteomes" id="UP000236161">
    <property type="component" value="Unassembled WGS sequence"/>
</dbReference>
<evidence type="ECO:0000313" key="3">
    <source>
        <dbReference type="EMBL" id="PKA62908.1"/>
    </source>
</evidence>